<dbReference type="AlphaFoldDB" id="A0A0D2Q0Z5"/>
<sequence>MTRFLGTLPRSVRVRVDRPARAVSTHPSHRIFPSINGAFLVVVSHARARIPCAPGRGWTSAFVWGTKCCVIPTPRAESLHACRYIVQLSTQPSHWFLRRSRARVLGSDPLLIHITAQRAPYPVSP</sequence>
<proteinExistence type="predicted"/>
<gene>
    <name evidence="1" type="ORF">HYPSUDRAFT_38147</name>
</gene>
<accession>A0A0D2Q0Z5</accession>
<keyword evidence="2" id="KW-1185">Reference proteome</keyword>
<name>A0A0D2Q0Z5_HYPSF</name>
<evidence type="ECO:0000313" key="2">
    <source>
        <dbReference type="Proteomes" id="UP000054270"/>
    </source>
</evidence>
<dbReference type="EMBL" id="KN817533">
    <property type="protein sequence ID" value="KJA25190.1"/>
    <property type="molecule type" value="Genomic_DNA"/>
</dbReference>
<evidence type="ECO:0000313" key="1">
    <source>
        <dbReference type="EMBL" id="KJA25190.1"/>
    </source>
</evidence>
<protein>
    <submittedName>
        <fullName evidence="1">Uncharacterized protein</fullName>
    </submittedName>
</protein>
<organism evidence="1 2">
    <name type="scientific">Hypholoma sublateritium (strain FD-334 SS-4)</name>
    <dbReference type="NCBI Taxonomy" id="945553"/>
    <lineage>
        <taxon>Eukaryota</taxon>
        <taxon>Fungi</taxon>
        <taxon>Dikarya</taxon>
        <taxon>Basidiomycota</taxon>
        <taxon>Agaricomycotina</taxon>
        <taxon>Agaricomycetes</taxon>
        <taxon>Agaricomycetidae</taxon>
        <taxon>Agaricales</taxon>
        <taxon>Agaricineae</taxon>
        <taxon>Strophariaceae</taxon>
        <taxon>Hypholoma</taxon>
    </lineage>
</organism>
<reference evidence="2" key="1">
    <citation type="submission" date="2014-04" db="EMBL/GenBank/DDBJ databases">
        <title>Evolutionary Origins and Diversification of the Mycorrhizal Mutualists.</title>
        <authorList>
            <consortium name="DOE Joint Genome Institute"/>
            <consortium name="Mycorrhizal Genomics Consortium"/>
            <person name="Kohler A."/>
            <person name="Kuo A."/>
            <person name="Nagy L.G."/>
            <person name="Floudas D."/>
            <person name="Copeland A."/>
            <person name="Barry K.W."/>
            <person name="Cichocki N."/>
            <person name="Veneault-Fourrey C."/>
            <person name="LaButti K."/>
            <person name="Lindquist E.A."/>
            <person name="Lipzen A."/>
            <person name="Lundell T."/>
            <person name="Morin E."/>
            <person name="Murat C."/>
            <person name="Riley R."/>
            <person name="Ohm R."/>
            <person name="Sun H."/>
            <person name="Tunlid A."/>
            <person name="Henrissat B."/>
            <person name="Grigoriev I.V."/>
            <person name="Hibbett D.S."/>
            <person name="Martin F."/>
        </authorList>
    </citation>
    <scope>NUCLEOTIDE SEQUENCE [LARGE SCALE GENOMIC DNA]</scope>
    <source>
        <strain evidence="2">FD-334 SS-4</strain>
    </source>
</reference>
<dbReference type="Proteomes" id="UP000054270">
    <property type="component" value="Unassembled WGS sequence"/>
</dbReference>